<evidence type="ECO:0000256" key="4">
    <source>
        <dbReference type="ARBA" id="ARBA00023033"/>
    </source>
</evidence>
<dbReference type="KEGG" id="nsl:BOX37_13010"/>
<dbReference type="EMBL" id="CP018082">
    <property type="protein sequence ID" value="APE34719.1"/>
    <property type="molecule type" value="Genomic_DNA"/>
</dbReference>
<dbReference type="Proteomes" id="UP000183810">
    <property type="component" value="Chromosome"/>
</dbReference>
<evidence type="ECO:0000256" key="3">
    <source>
        <dbReference type="ARBA" id="ARBA00023002"/>
    </source>
</evidence>
<dbReference type="InterPro" id="IPR011251">
    <property type="entry name" value="Luciferase-like_dom"/>
</dbReference>
<keyword evidence="3" id="KW-0560">Oxidoreductase</keyword>
<dbReference type="Pfam" id="PF00296">
    <property type="entry name" value="Bac_luciferase"/>
    <property type="match status" value="1"/>
</dbReference>
<reference evidence="6" key="1">
    <citation type="submission" date="2016-11" db="EMBL/GenBank/DDBJ databases">
        <authorList>
            <person name="Jaros S."/>
            <person name="Januszkiewicz K."/>
            <person name="Wedrychowicz H."/>
        </authorList>
    </citation>
    <scope>NUCLEOTIDE SEQUENCE [LARGE SCALE GENOMIC DNA]</scope>
    <source>
        <strain evidence="6">Y48</strain>
    </source>
</reference>
<keyword evidence="4" id="KW-0503">Monooxygenase</keyword>
<feature type="domain" description="Luciferase-like" evidence="5">
    <location>
        <begin position="18"/>
        <end position="252"/>
    </location>
</feature>
<dbReference type="RefSeq" id="WP_071927902.1">
    <property type="nucleotide sequence ID" value="NZ_CP018082.1"/>
</dbReference>
<dbReference type="Gene3D" id="3.20.20.30">
    <property type="entry name" value="Luciferase-like domain"/>
    <property type="match status" value="1"/>
</dbReference>
<accession>A0A1J0VRY8</accession>
<evidence type="ECO:0000313" key="7">
    <source>
        <dbReference type="Proteomes" id="UP000183810"/>
    </source>
</evidence>
<sequence>MKTGVMSMNTDECGISPLDMARLVEDSGIESLWLPDHSHVPVGGAIATEKKAEYGGGEEREERFKVSPGHLPREYYRNYDQLTTIAAMGAVTSILNLGTGICLVVQREPLFLAKQLATIDHFTNGRLIFGVGAGAGWNRGELENHGVVLKTRTDLMLERVDAMKQIWSEDQAEFHGEHVDFDPVFSWPKPISKPHPQILMGGMGPTVLDRVLSHADGWFPGHTDSTFDQLGDRITELRERAASQGRTVDVTINFGRLEFVEQYAAMKPDRVVFMIPALISGAEKRKFIQELGALAPQLANYAPTVA</sequence>
<keyword evidence="7" id="KW-1185">Reference proteome</keyword>
<dbReference type="NCBIfam" id="TIGR03619">
    <property type="entry name" value="F420_Rv2161c"/>
    <property type="match status" value="1"/>
</dbReference>
<evidence type="ECO:0000259" key="5">
    <source>
        <dbReference type="Pfam" id="PF00296"/>
    </source>
</evidence>
<gene>
    <name evidence="6" type="ORF">BOX37_13010</name>
</gene>
<dbReference type="SUPFAM" id="SSF51679">
    <property type="entry name" value="Bacterial luciferase-like"/>
    <property type="match status" value="1"/>
</dbReference>
<dbReference type="AlphaFoldDB" id="A0A1J0VRY8"/>
<dbReference type="InterPro" id="IPR050172">
    <property type="entry name" value="SsuD_RutA_monooxygenase"/>
</dbReference>
<dbReference type="GO" id="GO:0008726">
    <property type="term" value="F:alkanesulfonate monooxygenase activity"/>
    <property type="evidence" value="ECO:0007669"/>
    <property type="project" value="TreeGrafter"/>
</dbReference>
<dbReference type="OrthoDB" id="3206024at2"/>
<proteinExistence type="predicted"/>
<dbReference type="PANTHER" id="PTHR42847:SF4">
    <property type="entry name" value="ALKANESULFONATE MONOOXYGENASE-RELATED"/>
    <property type="match status" value="1"/>
</dbReference>
<evidence type="ECO:0000256" key="1">
    <source>
        <dbReference type="ARBA" id="ARBA00022630"/>
    </source>
</evidence>
<dbReference type="PANTHER" id="PTHR42847">
    <property type="entry name" value="ALKANESULFONATE MONOOXYGENASE"/>
    <property type="match status" value="1"/>
</dbReference>
<dbReference type="InterPro" id="IPR036661">
    <property type="entry name" value="Luciferase-like_sf"/>
</dbReference>
<dbReference type="InterPro" id="IPR019921">
    <property type="entry name" value="Lucif-like_OxRdtase_Rv2161c"/>
</dbReference>
<evidence type="ECO:0000256" key="2">
    <source>
        <dbReference type="ARBA" id="ARBA00022643"/>
    </source>
</evidence>
<dbReference type="GO" id="GO:0046306">
    <property type="term" value="P:alkanesulfonate catabolic process"/>
    <property type="evidence" value="ECO:0007669"/>
    <property type="project" value="TreeGrafter"/>
</dbReference>
<protein>
    <recommendedName>
        <fullName evidence="5">Luciferase-like domain-containing protein</fullName>
    </recommendedName>
</protein>
<keyword evidence="2" id="KW-0288">FMN</keyword>
<keyword evidence="1" id="KW-0285">Flavoprotein</keyword>
<evidence type="ECO:0000313" key="6">
    <source>
        <dbReference type="EMBL" id="APE34719.1"/>
    </source>
</evidence>
<name>A0A1J0VRY8_9NOCA</name>
<organism evidence="6 7">
    <name type="scientific">Nocardia mangyaensis</name>
    <dbReference type="NCBI Taxonomy" id="2213200"/>
    <lineage>
        <taxon>Bacteria</taxon>
        <taxon>Bacillati</taxon>
        <taxon>Actinomycetota</taxon>
        <taxon>Actinomycetes</taxon>
        <taxon>Mycobacteriales</taxon>
        <taxon>Nocardiaceae</taxon>
        <taxon>Nocardia</taxon>
    </lineage>
</organism>